<dbReference type="InterPro" id="IPR052155">
    <property type="entry name" value="Biofilm_reg_signaling"/>
</dbReference>
<dbReference type="PANTHER" id="PTHR44757">
    <property type="entry name" value="DIGUANYLATE CYCLASE DGCP"/>
    <property type="match status" value="1"/>
</dbReference>
<dbReference type="Pfam" id="PF00990">
    <property type="entry name" value="GGDEF"/>
    <property type="match status" value="1"/>
</dbReference>
<evidence type="ECO:0000259" key="1">
    <source>
        <dbReference type="PROSITE" id="PS50887"/>
    </source>
</evidence>
<dbReference type="EMBL" id="JBBNOP010000003">
    <property type="protein sequence ID" value="MEQ3362178.1"/>
    <property type="molecule type" value="Genomic_DNA"/>
</dbReference>
<proteinExistence type="predicted"/>
<reference evidence="2 3" key="1">
    <citation type="submission" date="2024-04" db="EMBL/GenBank/DDBJ databases">
        <title>Human intestinal bacterial collection.</title>
        <authorList>
            <person name="Pauvert C."/>
            <person name="Hitch T.C.A."/>
            <person name="Clavel T."/>
        </authorList>
    </citation>
    <scope>NUCLEOTIDE SEQUENCE [LARGE SCALE GENOMIC DNA]</scope>
    <source>
        <strain evidence="2 3">CLA-KB-H42</strain>
    </source>
</reference>
<dbReference type="InterPro" id="IPR000160">
    <property type="entry name" value="GGDEF_dom"/>
</dbReference>
<gene>
    <name evidence="2" type="ORF">AAA083_04205</name>
</gene>
<dbReference type="CDD" id="cd01949">
    <property type="entry name" value="GGDEF"/>
    <property type="match status" value="1"/>
</dbReference>
<dbReference type="InterPro" id="IPR029787">
    <property type="entry name" value="Nucleotide_cyclase"/>
</dbReference>
<dbReference type="GO" id="GO:0052621">
    <property type="term" value="F:diguanylate cyclase activity"/>
    <property type="evidence" value="ECO:0007669"/>
    <property type="project" value="UniProtKB-EC"/>
</dbReference>
<keyword evidence="2" id="KW-0808">Transferase</keyword>
<dbReference type="EC" id="2.7.7.65" evidence="2"/>
<dbReference type="Proteomes" id="UP001487305">
    <property type="component" value="Unassembled WGS sequence"/>
</dbReference>
<comment type="caution">
    <text evidence="2">The sequence shown here is derived from an EMBL/GenBank/DDBJ whole genome shotgun (WGS) entry which is preliminary data.</text>
</comment>
<protein>
    <submittedName>
        <fullName evidence="2">GGDEF domain-containing protein</fullName>
        <ecNumber evidence="2">2.7.7.65</ecNumber>
    </submittedName>
</protein>
<dbReference type="RefSeq" id="WP_146007873.1">
    <property type="nucleotide sequence ID" value="NZ_JBBNOP010000003.1"/>
</dbReference>
<feature type="domain" description="GGDEF" evidence="1">
    <location>
        <begin position="115"/>
        <end position="237"/>
    </location>
</feature>
<dbReference type="PROSITE" id="PS50887">
    <property type="entry name" value="GGDEF"/>
    <property type="match status" value="1"/>
</dbReference>
<keyword evidence="3" id="KW-1185">Reference proteome</keyword>
<organism evidence="2 3">
    <name type="scientific">Raoultibacter massiliensis</name>
    <dbReference type="NCBI Taxonomy" id="1852371"/>
    <lineage>
        <taxon>Bacteria</taxon>
        <taxon>Bacillati</taxon>
        <taxon>Actinomycetota</taxon>
        <taxon>Coriobacteriia</taxon>
        <taxon>Eggerthellales</taxon>
        <taxon>Eggerthellaceae</taxon>
        <taxon>Raoultibacter</taxon>
    </lineage>
</organism>
<sequence length="248" mass="27990">MRTGIRHRDSLSDIETYDMLYANDAVRRLIGGPYEGRKCYEAITGVDAPCEFCTNNLLKRDSYYAWTRYNENLGGYYALKDRLKVMSFTDSLTGLKNRNRFIADMETLDAQGPRKGFGVAYLDLNGLKEANDSEGHAQGDSMLSMVADVLRSAFDGSSVYRLGGDEFLAINSSTSESAFMRQARDACERLDERSCPVAAGLFYAVEPCLVDYAVSCADRRMYKQKQNYYEKHPALDPRRAARNGFKIK</sequence>
<dbReference type="Gene3D" id="3.30.70.270">
    <property type="match status" value="1"/>
</dbReference>
<dbReference type="InterPro" id="IPR043128">
    <property type="entry name" value="Rev_trsase/Diguanyl_cyclase"/>
</dbReference>
<name>A0ABV1JBP3_9ACTN</name>
<keyword evidence="2" id="KW-0548">Nucleotidyltransferase</keyword>
<dbReference type="PANTHER" id="PTHR44757:SF2">
    <property type="entry name" value="BIOFILM ARCHITECTURE MAINTENANCE PROTEIN MBAA"/>
    <property type="match status" value="1"/>
</dbReference>
<dbReference type="NCBIfam" id="TIGR00254">
    <property type="entry name" value="GGDEF"/>
    <property type="match status" value="1"/>
</dbReference>
<evidence type="ECO:0000313" key="2">
    <source>
        <dbReference type="EMBL" id="MEQ3362178.1"/>
    </source>
</evidence>
<dbReference type="SUPFAM" id="SSF55073">
    <property type="entry name" value="Nucleotide cyclase"/>
    <property type="match status" value="1"/>
</dbReference>
<dbReference type="SMART" id="SM00267">
    <property type="entry name" value="GGDEF"/>
    <property type="match status" value="1"/>
</dbReference>
<accession>A0ABV1JBP3</accession>
<evidence type="ECO:0000313" key="3">
    <source>
        <dbReference type="Proteomes" id="UP001487305"/>
    </source>
</evidence>